<gene>
    <name evidence="3" type="ORF">GNZ13_08240</name>
</gene>
<reference evidence="3 4" key="1">
    <citation type="submission" date="2019-11" db="EMBL/GenBank/DDBJ databases">
        <title>Metabolism of dissolved organic matter in forest soils.</title>
        <authorList>
            <person name="Cyle K.T."/>
            <person name="Wilhelm R.C."/>
            <person name="Martinez C.E."/>
        </authorList>
    </citation>
    <scope>NUCLEOTIDE SEQUENCE [LARGE SCALE GENOMIC DNA]</scope>
    <source>
        <strain evidence="3 4">5N</strain>
    </source>
</reference>
<feature type="domain" description="Tyr recombinase" evidence="2">
    <location>
        <begin position="446"/>
        <end position="651"/>
    </location>
</feature>
<dbReference type="SUPFAM" id="SSF56349">
    <property type="entry name" value="DNA breaking-rejoining enzymes"/>
    <property type="match status" value="1"/>
</dbReference>
<name>A0A972NJE4_9BURK</name>
<accession>A0A972NJE4</accession>
<dbReference type="InterPro" id="IPR010982">
    <property type="entry name" value="Lambda_DNA-bd_dom_sf"/>
</dbReference>
<dbReference type="InterPro" id="IPR011010">
    <property type="entry name" value="DNA_brk_join_enz"/>
</dbReference>
<dbReference type="GO" id="GO:0015074">
    <property type="term" value="P:DNA integration"/>
    <property type="evidence" value="ECO:0007669"/>
    <property type="project" value="InterPro"/>
</dbReference>
<evidence type="ECO:0000256" key="1">
    <source>
        <dbReference type="ARBA" id="ARBA00023172"/>
    </source>
</evidence>
<dbReference type="PROSITE" id="PS51898">
    <property type="entry name" value="TYR_RECOMBINASE"/>
    <property type="match status" value="1"/>
</dbReference>
<dbReference type="InterPro" id="IPR013762">
    <property type="entry name" value="Integrase-like_cat_sf"/>
</dbReference>
<dbReference type="AlphaFoldDB" id="A0A972NJE4"/>
<sequence length="658" mass="74151">MKVNYFGFKYLDIPRYYAVTANNVIEVTQFSSVFAGSNPPELLMAVPYSDLVAKLKQHFSLDSSPVPSALQQYRNYLSTLNGYLAFCGKTLESNVGIELTSQFDTNLRAYLDSVKLASRTLRDRALQLKAIQRLYRQVLPPQNSSAGTLSSFAAELRQYVADSGIAPKTLAKQAGVNPTTLSLWLKGATPRDDTLPALRRLEVQLELERDTLVRCVRKPDSENAVSIVVPSHRLRMAERRQDSLVIPESALSESFLREWRALFDYKVSDFPTLERQPRGRWRLIPTTMSRSLSELAKRGSMICPTADMIIGRMRSFLGVICNLPPESGGIQWNEAPSQTLALCTHPRVLECYLQWMSDQSGGIRHNGHRVFARTVANLLRPQTGYLWQLATVFRERLPEELRPASDDAWRKMCGNSHKFLRDYIRSATGISRSPEEPISDLLALASPLKPLLEAIERIDADAAAAPPGSITEARHKRNAFLLALLLSNPMRVRTLVSLTWLPNGHGTVRGTPSQGWRIMLQPLHLKNGNSQQSRAYNVKVADWVKPRLDEYIEEYRDTLLAGKSSPYLLVGDRNGEIWEGLTHAVLNLTRRYIPGSPGFGPHAIRHLVATDWLRNNPGDFLTVAELLNDTLTTVLANYAHLRRDDSFARYEEHIARLR</sequence>
<evidence type="ECO:0000259" key="2">
    <source>
        <dbReference type="PROSITE" id="PS51898"/>
    </source>
</evidence>
<organism evidence="3 4">
    <name type="scientific">Paraburkholderia elongata</name>
    <dbReference type="NCBI Taxonomy" id="2675747"/>
    <lineage>
        <taxon>Bacteria</taxon>
        <taxon>Pseudomonadati</taxon>
        <taxon>Pseudomonadota</taxon>
        <taxon>Betaproteobacteria</taxon>
        <taxon>Burkholderiales</taxon>
        <taxon>Burkholderiaceae</taxon>
        <taxon>Paraburkholderia</taxon>
    </lineage>
</organism>
<dbReference type="CDD" id="cd00397">
    <property type="entry name" value="DNA_BRE_C"/>
    <property type="match status" value="1"/>
</dbReference>
<dbReference type="EMBL" id="WOEZ01000042">
    <property type="protein sequence ID" value="NPT54596.1"/>
    <property type="molecule type" value="Genomic_DNA"/>
</dbReference>
<dbReference type="GO" id="GO:0003677">
    <property type="term" value="F:DNA binding"/>
    <property type="evidence" value="ECO:0007669"/>
    <property type="project" value="InterPro"/>
</dbReference>
<proteinExistence type="predicted"/>
<evidence type="ECO:0000313" key="4">
    <source>
        <dbReference type="Proteomes" id="UP000655523"/>
    </source>
</evidence>
<dbReference type="RefSeq" id="WP_172162194.1">
    <property type="nucleotide sequence ID" value="NZ_WOEZ01000042.1"/>
</dbReference>
<protein>
    <recommendedName>
        <fullName evidence="2">Tyr recombinase domain-containing protein</fullName>
    </recommendedName>
</protein>
<comment type="caution">
    <text evidence="3">The sequence shown here is derived from an EMBL/GenBank/DDBJ whole genome shotgun (WGS) entry which is preliminary data.</text>
</comment>
<dbReference type="Proteomes" id="UP000655523">
    <property type="component" value="Unassembled WGS sequence"/>
</dbReference>
<dbReference type="Gene3D" id="1.10.443.10">
    <property type="entry name" value="Intergrase catalytic core"/>
    <property type="match status" value="1"/>
</dbReference>
<keyword evidence="1" id="KW-0233">DNA recombination</keyword>
<keyword evidence="4" id="KW-1185">Reference proteome</keyword>
<evidence type="ECO:0000313" key="3">
    <source>
        <dbReference type="EMBL" id="NPT54596.1"/>
    </source>
</evidence>
<dbReference type="InterPro" id="IPR002104">
    <property type="entry name" value="Integrase_catalytic"/>
</dbReference>
<dbReference type="GO" id="GO:0006310">
    <property type="term" value="P:DNA recombination"/>
    <property type="evidence" value="ECO:0007669"/>
    <property type="project" value="UniProtKB-KW"/>
</dbReference>
<dbReference type="Gene3D" id="1.10.260.40">
    <property type="entry name" value="lambda repressor-like DNA-binding domains"/>
    <property type="match status" value="1"/>
</dbReference>